<sequence length="104" mass="11538">MFKCSIILEEYQMNLEVEWLASCALRHFGFKFDINLAFISSGVSNSHNNLGMLSFNGILIFLKPTRVVSSSANPPKRLKTAGRIKGKTPKVVSKLRLPLSAVNV</sequence>
<evidence type="ECO:0000313" key="2">
    <source>
        <dbReference type="Proteomes" id="UP000887013"/>
    </source>
</evidence>
<keyword evidence="2" id="KW-1185">Reference proteome</keyword>
<dbReference type="AlphaFoldDB" id="A0A8X6Q8U9"/>
<accession>A0A8X6Q8U9</accession>
<name>A0A8X6Q8U9_NEPPI</name>
<proteinExistence type="predicted"/>
<evidence type="ECO:0000313" key="1">
    <source>
        <dbReference type="EMBL" id="GFU06447.1"/>
    </source>
</evidence>
<organism evidence="1 2">
    <name type="scientific">Nephila pilipes</name>
    <name type="common">Giant wood spider</name>
    <name type="synonym">Nephila maculata</name>
    <dbReference type="NCBI Taxonomy" id="299642"/>
    <lineage>
        <taxon>Eukaryota</taxon>
        <taxon>Metazoa</taxon>
        <taxon>Ecdysozoa</taxon>
        <taxon>Arthropoda</taxon>
        <taxon>Chelicerata</taxon>
        <taxon>Arachnida</taxon>
        <taxon>Araneae</taxon>
        <taxon>Araneomorphae</taxon>
        <taxon>Entelegynae</taxon>
        <taxon>Araneoidea</taxon>
        <taxon>Nephilidae</taxon>
        <taxon>Nephila</taxon>
    </lineage>
</organism>
<comment type="caution">
    <text evidence="1">The sequence shown here is derived from an EMBL/GenBank/DDBJ whole genome shotgun (WGS) entry which is preliminary data.</text>
</comment>
<protein>
    <submittedName>
        <fullName evidence="1">Uncharacterized protein</fullName>
    </submittedName>
</protein>
<dbReference type="Proteomes" id="UP000887013">
    <property type="component" value="Unassembled WGS sequence"/>
</dbReference>
<dbReference type="EMBL" id="BMAW01077439">
    <property type="protein sequence ID" value="GFU06447.1"/>
    <property type="molecule type" value="Genomic_DNA"/>
</dbReference>
<gene>
    <name evidence="1" type="ORF">NPIL_391861</name>
</gene>
<reference evidence="1" key="1">
    <citation type="submission" date="2020-08" db="EMBL/GenBank/DDBJ databases">
        <title>Multicomponent nature underlies the extraordinary mechanical properties of spider dragline silk.</title>
        <authorList>
            <person name="Kono N."/>
            <person name="Nakamura H."/>
            <person name="Mori M."/>
            <person name="Yoshida Y."/>
            <person name="Ohtoshi R."/>
            <person name="Malay A.D."/>
            <person name="Moran D.A.P."/>
            <person name="Tomita M."/>
            <person name="Numata K."/>
            <person name="Arakawa K."/>
        </authorList>
    </citation>
    <scope>NUCLEOTIDE SEQUENCE</scope>
</reference>